<evidence type="ECO:0000256" key="6">
    <source>
        <dbReference type="SAM" id="MobiDB-lite"/>
    </source>
</evidence>
<comment type="caution">
    <text evidence="8">The sequence shown here is derived from an EMBL/GenBank/DDBJ whole genome shotgun (WGS) entry which is preliminary data.</text>
</comment>
<dbReference type="PANTHER" id="PTHR23196:SF34">
    <property type="entry name" value="MEDIATOR OF DNA DAMAGE CHECKPOINT PROTEIN 1"/>
    <property type="match status" value="1"/>
</dbReference>
<dbReference type="PROSITE" id="PS50172">
    <property type="entry name" value="BRCT"/>
    <property type="match status" value="1"/>
</dbReference>
<evidence type="ECO:0000259" key="7">
    <source>
        <dbReference type="PROSITE" id="PS50172"/>
    </source>
</evidence>
<dbReference type="InterPro" id="IPR051579">
    <property type="entry name" value="DDR_Transcriptional_Reg"/>
</dbReference>
<evidence type="ECO:0000313" key="9">
    <source>
        <dbReference type="Proteomes" id="UP000580825"/>
    </source>
</evidence>
<gene>
    <name evidence="8" type="primary">Mdc1</name>
    <name evidence="8" type="ORF">SCYSUP_R15241</name>
</gene>
<dbReference type="SUPFAM" id="SSF52113">
    <property type="entry name" value="BRCT domain"/>
    <property type="match status" value="1"/>
</dbReference>
<dbReference type="CDD" id="cd17744">
    <property type="entry name" value="BRCT_MDC1_rpt1"/>
    <property type="match status" value="1"/>
</dbReference>
<feature type="compositionally biased region" description="Acidic residues" evidence="6">
    <location>
        <begin position="76"/>
        <end position="85"/>
    </location>
</feature>
<dbReference type="PANTHER" id="PTHR23196">
    <property type="entry name" value="PAX TRANSCRIPTION ACTIVATION DOMAIN INTERACTING PROTEIN"/>
    <property type="match status" value="1"/>
</dbReference>
<dbReference type="GO" id="GO:0005634">
    <property type="term" value="C:nucleus"/>
    <property type="evidence" value="ECO:0007669"/>
    <property type="project" value="UniProtKB-SubCell"/>
</dbReference>
<dbReference type="InterPro" id="IPR036420">
    <property type="entry name" value="BRCT_dom_sf"/>
</dbReference>
<accession>A0A7L1YYQ7</accession>
<dbReference type="Gene3D" id="3.40.50.10190">
    <property type="entry name" value="BRCT domain"/>
    <property type="match status" value="2"/>
</dbReference>
<dbReference type="AlphaFoldDB" id="A0A7L1YYQ7"/>
<dbReference type="GO" id="GO:0006281">
    <property type="term" value="P:DNA repair"/>
    <property type="evidence" value="ECO:0007669"/>
    <property type="project" value="UniProtKB-KW"/>
</dbReference>
<evidence type="ECO:0000313" key="8">
    <source>
        <dbReference type="EMBL" id="NXP27857.1"/>
    </source>
</evidence>
<feature type="non-terminal residue" evidence="8">
    <location>
        <position position="1"/>
    </location>
</feature>
<dbReference type="InterPro" id="IPR001357">
    <property type="entry name" value="BRCT_dom"/>
</dbReference>
<keyword evidence="9" id="KW-1185">Reference proteome</keyword>
<evidence type="ECO:0000256" key="1">
    <source>
        <dbReference type="ARBA" id="ARBA00004123"/>
    </source>
</evidence>
<proteinExistence type="predicted"/>
<feature type="non-terminal residue" evidence="8">
    <location>
        <position position="386"/>
    </location>
</feature>
<feature type="compositionally biased region" description="Acidic residues" evidence="6">
    <location>
        <begin position="23"/>
        <end position="32"/>
    </location>
</feature>
<keyword evidence="3" id="KW-0227">DNA damage</keyword>
<keyword evidence="4" id="KW-0234">DNA repair</keyword>
<organism evidence="8 9">
    <name type="scientific">Scytalopus superciliaris</name>
    <dbReference type="NCBI Taxonomy" id="312124"/>
    <lineage>
        <taxon>Eukaryota</taxon>
        <taxon>Metazoa</taxon>
        <taxon>Chordata</taxon>
        <taxon>Craniata</taxon>
        <taxon>Vertebrata</taxon>
        <taxon>Euteleostomi</taxon>
        <taxon>Archelosauria</taxon>
        <taxon>Archosauria</taxon>
        <taxon>Dinosauria</taxon>
        <taxon>Saurischia</taxon>
        <taxon>Theropoda</taxon>
        <taxon>Coelurosauria</taxon>
        <taxon>Aves</taxon>
        <taxon>Neognathae</taxon>
        <taxon>Neoaves</taxon>
        <taxon>Telluraves</taxon>
        <taxon>Australaves</taxon>
        <taxon>Passeriformes</taxon>
        <taxon>Rhinocryptidae</taxon>
        <taxon>Scytalopus</taxon>
    </lineage>
</organism>
<dbReference type="Proteomes" id="UP000580825">
    <property type="component" value="Unassembled WGS sequence"/>
</dbReference>
<keyword evidence="2" id="KW-0597">Phosphoprotein</keyword>
<dbReference type="EMBL" id="VXBX01008330">
    <property type="protein sequence ID" value="NXP27857.1"/>
    <property type="molecule type" value="Genomic_DNA"/>
</dbReference>
<feature type="domain" description="BRCT" evidence="7">
    <location>
        <begin position="240"/>
        <end position="305"/>
    </location>
</feature>
<feature type="region of interest" description="Disordered" evidence="6">
    <location>
        <begin position="207"/>
        <end position="234"/>
    </location>
</feature>
<evidence type="ECO:0000256" key="3">
    <source>
        <dbReference type="ARBA" id="ARBA00022763"/>
    </source>
</evidence>
<dbReference type="SMART" id="SM00292">
    <property type="entry name" value="BRCT"/>
    <property type="match status" value="1"/>
</dbReference>
<keyword evidence="5" id="KW-0539">Nucleus</keyword>
<dbReference type="Pfam" id="PF16770">
    <property type="entry name" value="RTT107_BRCT_5"/>
    <property type="match status" value="1"/>
</dbReference>
<feature type="region of interest" description="Disordered" evidence="6">
    <location>
        <begin position="23"/>
        <end position="156"/>
    </location>
</feature>
<sequence>SEVPDPDVSGPTPQHWALVVDSDTDVEEEGPDPDVPPPKRPKITPKVLKIPDVGTVTTNPDVERSQVGLGGPVSDPDVEDEEGPDPDVATQLFLPDSDVEAEKANPDVGHPRGPQMAPEFPETSDVGAEPPDPDVGHPKPPQNDPDGVDGGCVGRGQRYGRGFGNGAWPRGYVQTFGWGRGQGCEGVPFGKGAWPKGCVRCSGKGAWSHQLAPPPQEEEAGPAGGTKRRLRPRGVPGPAHIRVLFTGVVASPALEAALGTLGGVVASSVHDCTHLVTDGVRRTLKFLCALARGIPIVTPQWLLQCPHTSLGVPRVSPAVPTPPQAAPGDIPRVSPMSPWCSQGYEIHVTPSVQPGPEDMKDIVTCCGGTFLPSLPRGHRVSEGTLG</sequence>
<comment type="subcellular location">
    <subcellularLocation>
        <location evidence="1">Nucleus</location>
    </subcellularLocation>
</comment>
<evidence type="ECO:0000256" key="5">
    <source>
        <dbReference type="ARBA" id="ARBA00023242"/>
    </source>
</evidence>
<protein>
    <submittedName>
        <fullName evidence="8">MDC1 protein</fullName>
    </submittedName>
</protein>
<reference evidence="8 9" key="1">
    <citation type="submission" date="2019-09" db="EMBL/GenBank/DDBJ databases">
        <title>Bird 10,000 Genomes (B10K) Project - Family phase.</title>
        <authorList>
            <person name="Zhang G."/>
        </authorList>
    </citation>
    <scope>NUCLEOTIDE SEQUENCE [LARGE SCALE GENOMIC DNA]</scope>
    <source>
        <strain evidence="8">B10K-DU-002-46</strain>
        <tissue evidence="8">Muscle</tissue>
    </source>
</reference>
<evidence type="ECO:0000256" key="2">
    <source>
        <dbReference type="ARBA" id="ARBA00022553"/>
    </source>
</evidence>
<name>A0A7L1YYQ7_9PASS</name>
<evidence type="ECO:0000256" key="4">
    <source>
        <dbReference type="ARBA" id="ARBA00023204"/>
    </source>
</evidence>